<sequence>MVLGSVLSKSPTCPPVPSSTTPTACFNLAEMAARLARMRGSHHLSRVDKVKYTDPHTTSSTDLPPRASLQSRGSSQDKVLSQFKAACPGGSLLAMSSMPLNVLVTKEDALLETNEEASLNPSISQDDLVKEVEASTEPVKEVKAPTEPGVSRVEDASIDPEVAGTGEVVATSTEGIDQVVRVEKEVDPSV</sequence>
<accession>A0AAD5IAJ9</accession>
<proteinExistence type="predicted"/>
<dbReference type="AlphaFoldDB" id="A0AAD5IAJ9"/>
<evidence type="ECO:0000313" key="2">
    <source>
        <dbReference type="EMBL" id="KAI9157011.1"/>
    </source>
</evidence>
<dbReference type="EMBL" id="JAJSOW010000107">
    <property type="protein sequence ID" value="KAI9157011.1"/>
    <property type="molecule type" value="Genomic_DNA"/>
</dbReference>
<name>A0AAD5IAJ9_ACENE</name>
<feature type="compositionally biased region" description="Basic and acidic residues" evidence="1">
    <location>
        <begin position="45"/>
        <end position="54"/>
    </location>
</feature>
<feature type="region of interest" description="Disordered" evidence="1">
    <location>
        <begin position="43"/>
        <end position="75"/>
    </location>
</feature>
<feature type="compositionally biased region" description="Polar residues" evidence="1">
    <location>
        <begin position="55"/>
        <end position="75"/>
    </location>
</feature>
<reference evidence="2" key="1">
    <citation type="journal article" date="2022" name="Plant J.">
        <title>Strategies of tolerance reflected in two North American maple genomes.</title>
        <authorList>
            <person name="McEvoy S.L."/>
            <person name="Sezen U.U."/>
            <person name="Trouern-Trend A."/>
            <person name="McMahon S.M."/>
            <person name="Schaberg P.G."/>
            <person name="Yang J."/>
            <person name="Wegrzyn J.L."/>
            <person name="Swenson N.G."/>
        </authorList>
    </citation>
    <scope>NUCLEOTIDE SEQUENCE</scope>
    <source>
        <strain evidence="2">91603</strain>
    </source>
</reference>
<feature type="region of interest" description="Disordered" evidence="1">
    <location>
        <begin position="1"/>
        <end position="20"/>
    </location>
</feature>
<reference evidence="2" key="2">
    <citation type="submission" date="2023-02" db="EMBL/GenBank/DDBJ databases">
        <authorList>
            <person name="Swenson N.G."/>
            <person name="Wegrzyn J.L."/>
            <person name="Mcevoy S.L."/>
        </authorList>
    </citation>
    <scope>NUCLEOTIDE SEQUENCE</scope>
    <source>
        <strain evidence="2">91603</strain>
        <tissue evidence="2">Leaf</tissue>
    </source>
</reference>
<organism evidence="2 3">
    <name type="scientific">Acer negundo</name>
    <name type="common">Box elder</name>
    <dbReference type="NCBI Taxonomy" id="4023"/>
    <lineage>
        <taxon>Eukaryota</taxon>
        <taxon>Viridiplantae</taxon>
        <taxon>Streptophyta</taxon>
        <taxon>Embryophyta</taxon>
        <taxon>Tracheophyta</taxon>
        <taxon>Spermatophyta</taxon>
        <taxon>Magnoliopsida</taxon>
        <taxon>eudicotyledons</taxon>
        <taxon>Gunneridae</taxon>
        <taxon>Pentapetalae</taxon>
        <taxon>rosids</taxon>
        <taxon>malvids</taxon>
        <taxon>Sapindales</taxon>
        <taxon>Sapindaceae</taxon>
        <taxon>Hippocastanoideae</taxon>
        <taxon>Acereae</taxon>
        <taxon>Acer</taxon>
    </lineage>
</organism>
<feature type="region of interest" description="Disordered" evidence="1">
    <location>
        <begin position="134"/>
        <end position="156"/>
    </location>
</feature>
<protein>
    <submittedName>
        <fullName evidence="2">Uncharacterized protein</fullName>
    </submittedName>
</protein>
<evidence type="ECO:0000313" key="3">
    <source>
        <dbReference type="Proteomes" id="UP001064489"/>
    </source>
</evidence>
<dbReference type="Proteomes" id="UP001064489">
    <property type="component" value="Chromosome 12"/>
</dbReference>
<comment type="caution">
    <text evidence="2">The sequence shown here is derived from an EMBL/GenBank/DDBJ whole genome shotgun (WGS) entry which is preliminary data.</text>
</comment>
<keyword evidence="3" id="KW-1185">Reference proteome</keyword>
<evidence type="ECO:0000256" key="1">
    <source>
        <dbReference type="SAM" id="MobiDB-lite"/>
    </source>
</evidence>
<gene>
    <name evidence="2" type="ORF">LWI28_015482</name>
</gene>
<feature type="compositionally biased region" description="Basic and acidic residues" evidence="1">
    <location>
        <begin position="134"/>
        <end position="144"/>
    </location>
</feature>